<accession>A0AAV9RG58</accession>
<proteinExistence type="predicted"/>
<feature type="chain" id="PRO_5043979003" evidence="1">
    <location>
        <begin position="17"/>
        <end position="113"/>
    </location>
</feature>
<organism evidence="2 3">
    <name type="scientific">Crenichthys baileyi</name>
    <name type="common">White River springfish</name>
    <dbReference type="NCBI Taxonomy" id="28760"/>
    <lineage>
        <taxon>Eukaryota</taxon>
        <taxon>Metazoa</taxon>
        <taxon>Chordata</taxon>
        <taxon>Craniata</taxon>
        <taxon>Vertebrata</taxon>
        <taxon>Euteleostomi</taxon>
        <taxon>Actinopterygii</taxon>
        <taxon>Neopterygii</taxon>
        <taxon>Teleostei</taxon>
        <taxon>Neoteleostei</taxon>
        <taxon>Acanthomorphata</taxon>
        <taxon>Ovalentaria</taxon>
        <taxon>Atherinomorphae</taxon>
        <taxon>Cyprinodontiformes</taxon>
        <taxon>Goodeidae</taxon>
        <taxon>Crenichthys</taxon>
    </lineage>
</organism>
<dbReference type="Proteomes" id="UP001311232">
    <property type="component" value="Unassembled WGS sequence"/>
</dbReference>
<dbReference type="AlphaFoldDB" id="A0AAV9RG58"/>
<gene>
    <name evidence="2" type="ORF">CRENBAI_009084</name>
</gene>
<name>A0AAV9RG58_9TELE</name>
<dbReference type="EMBL" id="JAHHUM010001910">
    <property type="protein sequence ID" value="KAK5607894.1"/>
    <property type="molecule type" value="Genomic_DNA"/>
</dbReference>
<keyword evidence="3" id="KW-1185">Reference proteome</keyword>
<reference evidence="2 3" key="1">
    <citation type="submission" date="2021-06" db="EMBL/GenBank/DDBJ databases">
        <authorList>
            <person name="Palmer J.M."/>
        </authorList>
    </citation>
    <scope>NUCLEOTIDE SEQUENCE [LARGE SCALE GENOMIC DNA]</scope>
    <source>
        <strain evidence="2 3">MEX-2019</strain>
        <tissue evidence="2">Muscle</tissue>
    </source>
</reference>
<sequence length="113" mass="12949">MLSFLFIVTCLSFIWANYYSIRSGTERWRIWVDDNNTRRSFYIKDALIAANKRCHSTRSQSTSWAAITEVPLEAICEAASWMAPSTFARFYRVNVATPHPLQGVLEQPPSASR</sequence>
<evidence type="ECO:0000313" key="2">
    <source>
        <dbReference type="EMBL" id="KAK5607894.1"/>
    </source>
</evidence>
<protein>
    <submittedName>
        <fullName evidence="2">Uncharacterized protein</fullName>
    </submittedName>
</protein>
<comment type="caution">
    <text evidence="2">The sequence shown here is derived from an EMBL/GenBank/DDBJ whole genome shotgun (WGS) entry which is preliminary data.</text>
</comment>
<evidence type="ECO:0000313" key="3">
    <source>
        <dbReference type="Proteomes" id="UP001311232"/>
    </source>
</evidence>
<evidence type="ECO:0000256" key="1">
    <source>
        <dbReference type="SAM" id="SignalP"/>
    </source>
</evidence>
<feature type="signal peptide" evidence="1">
    <location>
        <begin position="1"/>
        <end position="16"/>
    </location>
</feature>
<keyword evidence="1" id="KW-0732">Signal</keyword>
<feature type="non-terminal residue" evidence="2">
    <location>
        <position position="113"/>
    </location>
</feature>